<dbReference type="SUPFAM" id="SSF53474">
    <property type="entry name" value="alpha/beta-Hydrolases"/>
    <property type="match status" value="1"/>
</dbReference>
<reference evidence="5" key="1">
    <citation type="journal article" date="2021" name="PeerJ">
        <title>Extensive microbial diversity within the chicken gut microbiome revealed by metagenomics and culture.</title>
        <authorList>
            <person name="Gilroy R."/>
            <person name="Ravi A."/>
            <person name="Getino M."/>
            <person name="Pursley I."/>
            <person name="Horton D.L."/>
            <person name="Alikhan N.F."/>
            <person name="Baker D."/>
            <person name="Gharbi K."/>
            <person name="Hall N."/>
            <person name="Watson M."/>
            <person name="Adriaenssens E.M."/>
            <person name="Foster-Nyarko E."/>
            <person name="Jarju S."/>
            <person name="Secka A."/>
            <person name="Antonio M."/>
            <person name="Oren A."/>
            <person name="Chaudhuri R.R."/>
            <person name="La Ragione R."/>
            <person name="Hildebrand F."/>
            <person name="Pallen M.J."/>
        </authorList>
    </citation>
    <scope>NUCLEOTIDE SEQUENCE</scope>
    <source>
        <strain evidence="5">4100</strain>
    </source>
</reference>
<sequence>MKKLFFMMAVMLAGVLATTAQESTAPVKVDGGMIKGVVIDGVDTYLGIPFAAPPVGDLRWKEPQPVQSWQGVRLCDRFAPAPMQDMRAHSPKAWKNVAEMNPTTSEDCLYLNVYAPAKQDGKPLPVMVWIFGGGFHIGGTDGPVYRGDAYAKKGVIMVSIPYRLGIFGYLAHPELSRESGHGSGNYALYDLIAGLKWVKNNIASFGGDPENITVFGQSAGSRNIQGLLCAPATEGLFQRAIPQSGCAIRDDAKCLPLAENEALGKAFFESIGATNLEAMRAIDAATLQKLYQESKFMTKFRPSIDGSLIVEDFNDATLGGRYLDIDYMIGYTKDDVPKANFPQSIGAWAENQVGGLGRRGVYVCSFDHPQPEDPQNPTKDEFGAKGAIHSAELPYMFGQVKLSTKPMKKEDYELSERMVEYWTNFAKYGNPNGNKSGEWKPFAKDNHYVQHLDVK</sequence>
<keyword evidence="3" id="KW-0732">Signal</keyword>
<dbReference type="InterPro" id="IPR050309">
    <property type="entry name" value="Type-B_Carboxylest/Lipase"/>
</dbReference>
<dbReference type="EC" id="3.1.1.-" evidence="3"/>
<feature type="domain" description="Carboxylesterase type B" evidence="4">
    <location>
        <begin position="26"/>
        <end position="336"/>
    </location>
</feature>
<keyword evidence="2 3" id="KW-0378">Hydrolase</keyword>
<evidence type="ECO:0000313" key="5">
    <source>
        <dbReference type="EMBL" id="HJE38940.1"/>
    </source>
</evidence>
<dbReference type="InterPro" id="IPR002018">
    <property type="entry name" value="CarbesteraseB"/>
</dbReference>
<dbReference type="PROSITE" id="PS00941">
    <property type="entry name" value="CARBOXYLESTERASE_B_2"/>
    <property type="match status" value="1"/>
</dbReference>
<feature type="chain" id="PRO_5041033903" description="Carboxylic ester hydrolase" evidence="3">
    <location>
        <begin position="23"/>
        <end position="455"/>
    </location>
</feature>
<name>A0A4Q0U774_9BACT</name>
<accession>A0A4Q0U774</accession>
<dbReference type="PANTHER" id="PTHR11559">
    <property type="entry name" value="CARBOXYLESTERASE"/>
    <property type="match status" value="1"/>
</dbReference>
<dbReference type="AlphaFoldDB" id="A0A4Q0U774"/>
<evidence type="ECO:0000313" key="6">
    <source>
        <dbReference type="Proteomes" id="UP000711407"/>
    </source>
</evidence>
<feature type="signal peptide" evidence="3">
    <location>
        <begin position="1"/>
        <end position="22"/>
    </location>
</feature>
<dbReference type="InterPro" id="IPR019819">
    <property type="entry name" value="Carboxylesterase_B_CS"/>
</dbReference>
<proteinExistence type="inferred from homology"/>
<dbReference type="Pfam" id="PF00135">
    <property type="entry name" value="COesterase"/>
    <property type="match status" value="2"/>
</dbReference>
<evidence type="ECO:0000259" key="4">
    <source>
        <dbReference type="Pfam" id="PF00135"/>
    </source>
</evidence>
<dbReference type="Proteomes" id="UP000711407">
    <property type="component" value="Unassembled WGS sequence"/>
</dbReference>
<protein>
    <recommendedName>
        <fullName evidence="3">Carboxylic ester hydrolase</fullName>
        <ecNumber evidence="3">3.1.1.-</ecNumber>
    </recommendedName>
</protein>
<comment type="similarity">
    <text evidence="1 3">Belongs to the type-B carboxylesterase/lipase family.</text>
</comment>
<dbReference type="InterPro" id="IPR019826">
    <property type="entry name" value="Carboxylesterase_B_AS"/>
</dbReference>
<gene>
    <name evidence="5" type="ORF">K8V47_04175</name>
</gene>
<evidence type="ECO:0000256" key="3">
    <source>
        <dbReference type="RuleBase" id="RU361235"/>
    </source>
</evidence>
<organism evidence="5 6">
    <name type="scientific">Candidatus Amulumruptor caecigallinarius</name>
    <dbReference type="NCBI Taxonomy" id="2109911"/>
    <lineage>
        <taxon>Bacteria</taxon>
        <taxon>Pseudomonadati</taxon>
        <taxon>Bacteroidota</taxon>
        <taxon>Bacteroidia</taxon>
        <taxon>Bacteroidales</taxon>
        <taxon>Muribaculaceae</taxon>
        <taxon>Candidatus Amulumruptor</taxon>
    </lineage>
</organism>
<reference evidence="5" key="2">
    <citation type="submission" date="2021-09" db="EMBL/GenBank/DDBJ databases">
        <authorList>
            <person name="Gilroy R."/>
        </authorList>
    </citation>
    <scope>NUCLEOTIDE SEQUENCE</scope>
    <source>
        <strain evidence="5">4100</strain>
    </source>
</reference>
<evidence type="ECO:0000256" key="1">
    <source>
        <dbReference type="ARBA" id="ARBA00005964"/>
    </source>
</evidence>
<comment type="caution">
    <text evidence="5">The sequence shown here is derived from an EMBL/GenBank/DDBJ whole genome shotgun (WGS) entry which is preliminary data.</text>
</comment>
<dbReference type="Gene3D" id="3.40.50.1820">
    <property type="entry name" value="alpha/beta hydrolase"/>
    <property type="match status" value="2"/>
</dbReference>
<feature type="domain" description="Carboxylesterase type B" evidence="4">
    <location>
        <begin position="359"/>
        <end position="449"/>
    </location>
</feature>
<dbReference type="EMBL" id="DYXT01000024">
    <property type="protein sequence ID" value="HJE38940.1"/>
    <property type="molecule type" value="Genomic_DNA"/>
</dbReference>
<evidence type="ECO:0000256" key="2">
    <source>
        <dbReference type="ARBA" id="ARBA00022801"/>
    </source>
</evidence>
<dbReference type="InterPro" id="IPR029058">
    <property type="entry name" value="AB_hydrolase_fold"/>
</dbReference>
<dbReference type="GO" id="GO:0016787">
    <property type="term" value="F:hydrolase activity"/>
    <property type="evidence" value="ECO:0007669"/>
    <property type="project" value="UniProtKB-KW"/>
</dbReference>
<dbReference type="PROSITE" id="PS00122">
    <property type="entry name" value="CARBOXYLESTERASE_B_1"/>
    <property type="match status" value="1"/>
</dbReference>